<dbReference type="PROSITE" id="PS50068">
    <property type="entry name" value="LDLRA_2"/>
    <property type="match status" value="3"/>
</dbReference>
<dbReference type="GO" id="GO:0043235">
    <property type="term" value="C:receptor complex"/>
    <property type="evidence" value="ECO:0007669"/>
    <property type="project" value="TreeGrafter"/>
</dbReference>
<dbReference type="Proteomes" id="UP000759131">
    <property type="component" value="Unassembled WGS sequence"/>
</dbReference>
<comment type="subcellular location">
    <subcellularLocation>
        <location evidence="1">Cell membrane</location>
        <topology evidence="1">Single-pass type I membrane protein</topology>
    </subcellularLocation>
</comment>
<accession>A0A7R9Q140</accession>
<evidence type="ECO:0000256" key="14">
    <source>
        <dbReference type="PROSITE-ProRule" id="PRU00124"/>
    </source>
</evidence>
<dbReference type="PANTHER" id="PTHR22722">
    <property type="entry name" value="LOW-DENSITY LIPOPROTEIN RECEPTOR-RELATED PROTEIN 2-RELATED"/>
    <property type="match status" value="1"/>
</dbReference>
<dbReference type="PANTHER" id="PTHR22722:SF11">
    <property type="entry name" value="LOW-DENSITY LIPOPROTEIN RECEPTOR-RELATED PROTEIN 2"/>
    <property type="match status" value="1"/>
</dbReference>
<keyword evidence="4" id="KW-0812">Transmembrane</keyword>
<evidence type="ECO:0000313" key="17">
    <source>
        <dbReference type="Proteomes" id="UP000759131"/>
    </source>
</evidence>
<reference evidence="16" key="1">
    <citation type="submission" date="2020-11" db="EMBL/GenBank/DDBJ databases">
        <authorList>
            <person name="Tran Van P."/>
        </authorList>
    </citation>
    <scope>NUCLEOTIDE SEQUENCE</scope>
</reference>
<feature type="disulfide bond" evidence="14">
    <location>
        <begin position="105"/>
        <end position="123"/>
    </location>
</feature>
<evidence type="ECO:0000256" key="12">
    <source>
        <dbReference type="ARBA" id="ARBA00023288"/>
    </source>
</evidence>
<feature type="disulfide bond" evidence="14">
    <location>
        <begin position="98"/>
        <end position="110"/>
    </location>
</feature>
<evidence type="ECO:0000256" key="13">
    <source>
        <dbReference type="ARBA" id="ARBA00074720"/>
    </source>
</evidence>
<sequence>SGAQSLPILSDNEDLNRELLNNDASGDDDSDNGAEDIDLSSFNTTVRSDLDSPGLTNGECHIRRQFRCSDGKCLDQSSRCDGRYDCTDGSDESHCSLCSSHQFMCSNGSCIASYKRCDGRNDCTDRSDEHQCPNHVCTEREFRCTDGTCIDYHLKCNSRADCVDGSDEQLCDKCTNDQFRCQSGQCLQLSLRCNA</sequence>
<feature type="disulfide bond" evidence="14">
    <location>
        <begin position="156"/>
        <end position="171"/>
    </location>
</feature>
<organism evidence="16">
    <name type="scientific">Medioppia subpectinata</name>
    <dbReference type="NCBI Taxonomy" id="1979941"/>
    <lineage>
        <taxon>Eukaryota</taxon>
        <taxon>Metazoa</taxon>
        <taxon>Ecdysozoa</taxon>
        <taxon>Arthropoda</taxon>
        <taxon>Chelicerata</taxon>
        <taxon>Arachnida</taxon>
        <taxon>Acari</taxon>
        <taxon>Acariformes</taxon>
        <taxon>Sarcoptiformes</taxon>
        <taxon>Oribatida</taxon>
        <taxon>Brachypylina</taxon>
        <taxon>Oppioidea</taxon>
        <taxon>Oppiidae</taxon>
        <taxon>Medioppia</taxon>
    </lineage>
</organism>
<evidence type="ECO:0000256" key="10">
    <source>
        <dbReference type="ARBA" id="ARBA00023170"/>
    </source>
</evidence>
<dbReference type="PROSITE" id="PS01209">
    <property type="entry name" value="LDLRA_1"/>
    <property type="match status" value="2"/>
</dbReference>
<dbReference type="OrthoDB" id="9978656at2759"/>
<keyword evidence="7" id="KW-1133">Transmembrane helix</keyword>
<dbReference type="PRINTS" id="PR00261">
    <property type="entry name" value="LDLRECEPTOR"/>
</dbReference>
<name>A0A7R9Q140_9ACAR</name>
<gene>
    <name evidence="16" type="ORF">OSB1V03_LOCUS8658</name>
</gene>
<evidence type="ECO:0000256" key="9">
    <source>
        <dbReference type="ARBA" id="ARBA00023157"/>
    </source>
</evidence>
<keyword evidence="10" id="KW-0675">Receptor</keyword>
<dbReference type="SUPFAM" id="SSF57424">
    <property type="entry name" value="LDL receptor-like module"/>
    <property type="match status" value="3"/>
</dbReference>
<dbReference type="AlphaFoldDB" id="A0A7R9Q140"/>
<keyword evidence="12" id="KW-0449">Lipoprotein</keyword>
<dbReference type="GO" id="GO:0016324">
    <property type="term" value="C:apical plasma membrane"/>
    <property type="evidence" value="ECO:0007669"/>
    <property type="project" value="TreeGrafter"/>
</dbReference>
<dbReference type="Gene3D" id="4.10.400.10">
    <property type="entry name" value="Low-density Lipoprotein Receptor"/>
    <property type="match status" value="3"/>
</dbReference>
<dbReference type="FunFam" id="4.10.400.10:FF:000104">
    <property type="entry name" value="Low-density lipoprotein receptor class A domain-containing protein 3"/>
    <property type="match status" value="1"/>
</dbReference>
<comment type="similarity">
    <text evidence="2">Belongs to the LDLR family.</text>
</comment>
<feature type="compositionally biased region" description="Acidic residues" evidence="15">
    <location>
        <begin position="25"/>
        <end position="38"/>
    </location>
</feature>
<comment type="caution">
    <text evidence="14">Lacks conserved residue(s) required for the propagation of feature annotation.</text>
</comment>
<feature type="disulfide bond" evidence="14">
    <location>
        <begin position="80"/>
        <end position="95"/>
    </location>
</feature>
<evidence type="ECO:0000256" key="7">
    <source>
        <dbReference type="ARBA" id="ARBA00022989"/>
    </source>
</evidence>
<dbReference type="InterPro" id="IPR023415">
    <property type="entry name" value="LDLR_class-A_CS"/>
</dbReference>
<evidence type="ECO:0000256" key="2">
    <source>
        <dbReference type="ARBA" id="ARBA00009939"/>
    </source>
</evidence>
<feature type="disulfide bond" evidence="14">
    <location>
        <begin position="68"/>
        <end position="86"/>
    </location>
</feature>
<dbReference type="Pfam" id="PF00057">
    <property type="entry name" value="Ldl_recept_a"/>
    <property type="match status" value="3"/>
</dbReference>
<evidence type="ECO:0000256" key="5">
    <source>
        <dbReference type="ARBA" id="ARBA00022729"/>
    </source>
</evidence>
<keyword evidence="11" id="KW-0325">Glycoprotein</keyword>
<feature type="disulfide bond" evidence="14">
    <location>
        <begin position="144"/>
        <end position="162"/>
    </location>
</feature>
<evidence type="ECO:0000256" key="6">
    <source>
        <dbReference type="ARBA" id="ARBA00022737"/>
    </source>
</evidence>
<evidence type="ECO:0000256" key="4">
    <source>
        <dbReference type="ARBA" id="ARBA00022692"/>
    </source>
</evidence>
<dbReference type="InterPro" id="IPR002172">
    <property type="entry name" value="LDrepeatLR_classA_rpt"/>
</dbReference>
<protein>
    <recommendedName>
        <fullName evidence="13">Low-density lipoprotein receptor class A domain-containing protein 3</fullName>
    </recommendedName>
</protein>
<keyword evidence="8" id="KW-0472">Membrane</keyword>
<evidence type="ECO:0000313" key="16">
    <source>
        <dbReference type="EMBL" id="CAD7628236.1"/>
    </source>
</evidence>
<keyword evidence="5" id="KW-0732">Signal</keyword>
<dbReference type="EMBL" id="OC860067">
    <property type="protein sequence ID" value="CAD7628236.1"/>
    <property type="molecule type" value="Genomic_DNA"/>
</dbReference>
<feature type="region of interest" description="Disordered" evidence="15">
    <location>
        <begin position="1"/>
        <end position="39"/>
    </location>
</feature>
<dbReference type="CDD" id="cd00112">
    <property type="entry name" value="LDLa"/>
    <property type="match status" value="3"/>
</dbReference>
<dbReference type="EMBL" id="CAJPIZ010005492">
    <property type="protein sequence ID" value="CAG2108666.1"/>
    <property type="molecule type" value="Genomic_DNA"/>
</dbReference>
<dbReference type="FunFam" id="4.10.400.10:FF:000119">
    <property type="entry name" value="Suppressor of tumorigenicity 14 protein homolog"/>
    <property type="match status" value="1"/>
</dbReference>
<feature type="disulfide bond" evidence="14">
    <location>
        <begin position="117"/>
        <end position="132"/>
    </location>
</feature>
<evidence type="ECO:0000256" key="15">
    <source>
        <dbReference type="SAM" id="MobiDB-lite"/>
    </source>
</evidence>
<keyword evidence="6" id="KW-0677">Repeat</keyword>
<evidence type="ECO:0000256" key="3">
    <source>
        <dbReference type="ARBA" id="ARBA00022475"/>
    </source>
</evidence>
<evidence type="ECO:0000256" key="11">
    <source>
        <dbReference type="ARBA" id="ARBA00023180"/>
    </source>
</evidence>
<dbReference type="GO" id="GO:0006898">
    <property type="term" value="P:receptor-mediated endocytosis"/>
    <property type="evidence" value="ECO:0007669"/>
    <property type="project" value="TreeGrafter"/>
</dbReference>
<dbReference type="SMART" id="SM00192">
    <property type="entry name" value="LDLa"/>
    <property type="match status" value="3"/>
</dbReference>
<evidence type="ECO:0000256" key="8">
    <source>
        <dbReference type="ARBA" id="ARBA00023136"/>
    </source>
</evidence>
<dbReference type="GO" id="GO:0042562">
    <property type="term" value="F:hormone binding"/>
    <property type="evidence" value="ECO:0007669"/>
    <property type="project" value="TreeGrafter"/>
</dbReference>
<keyword evidence="3" id="KW-1003">Cell membrane</keyword>
<feature type="disulfide bond" evidence="14">
    <location>
        <begin position="137"/>
        <end position="149"/>
    </location>
</feature>
<feature type="non-terminal residue" evidence="16">
    <location>
        <position position="195"/>
    </location>
</feature>
<keyword evidence="9 14" id="KW-1015">Disulfide bond</keyword>
<proteinExistence type="inferred from homology"/>
<dbReference type="InterPro" id="IPR051221">
    <property type="entry name" value="LDLR-related"/>
</dbReference>
<evidence type="ECO:0000256" key="1">
    <source>
        <dbReference type="ARBA" id="ARBA00004251"/>
    </source>
</evidence>
<keyword evidence="17" id="KW-1185">Reference proteome</keyword>
<dbReference type="InterPro" id="IPR036055">
    <property type="entry name" value="LDL_receptor-like_sf"/>
</dbReference>